<dbReference type="Proteomes" id="UP000323012">
    <property type="component" value="Unassembled WGS sequence"/>
</dbReference>
<dbReference type="EMBL" id="PCGW01000002">
    <property type="protein sequence ID" value="PHO21492.1"/>
    <property type="molecule type" value="Genomic_DNA"/>
</dbReference>
<protein>
    <recommendedName>
        <fullName evidence="9">Chalcone isomerase domain-containing protein</fullName>
    </recommendedName>
</protein>
<feature type="signal peptide" evidence="2">
    <location>
        <begin position="1"/>
        <end position="19"/>
    </location>
</feature>
<name>A0A142FYG0_AGGAC</name>
<evidence type="ECO:0000313" key="8">
    <source>
        <dbReference type="Proteomes" id="UP000323012"/>
    </source>
</evidence>
<evidence type="ECO:0000256" key="2">
    <source>
        <dbReference type="SAM" id="SignalP"/>
    </source>
</evidence>
<reference evidence="3 6" key="1">
    <citation type="submission" date="2015-10" db="EMBL/GenBank/DDBJ databases">
        <title>Tn-seq of a polymicrobial infection.</title>
        <authorList>
            <person name="Stacy A."/>
            <person name="Rumbaugh K.P."/>
            <person name="Whiteley M."/>
        </authorList>
    </citation>
    <scope>NUCLEOTIDE SEQUENCE [LARGE SCALE GENOMIC DNA]</scope>
    <source>
        <strain evidence="3 6">624</strain>
    </source>
</reference>
<evidence type="ECO:0008006" key="9">
    <source>
        <dbReference type="Google" id="ProtNLM"/>
    </source>
</evidence>
<evidence type="ECO:0000313" key="4">
    <source>
        <dbReference type="EMBL" id="PHO21492.1"/>
    </source>
</evidence>
<gene>
    <name evidence="3" type="ORF">ACT75_02350</name>
    <name evidence="4" type="ORF">CQR80_01865</name>
    <name evidence="5" type="ORF">FXB79_00735</name>
</gene>
<evidence type="ECO:0000313" key="6">
    <source>
        <dbReference type="Proteomes" id="UP000072236"/>
    </source>
</evidence>
<organism evidence="5 8">
    <name type="scientific">Aggregatibacter actinomycetemcomitans</name>
    <name type="common">Actinobacillus actinomycetemcomitans</name>
    <name type="synonym">Haemophilus actinomycetemcomitans</name>
    <dbReference type="NCBI Taxonomy" id="714"/>
    <lineage>
        <taxon>Bacteria</taxon>
        <taxon>Pseudomonadati</taxon>
        <taxon>Pseudomonadota</taxon>
        <taxon>Gammaproteobacteria</taxon>
        <taxon>Pasteurellales</taxon>
        <taxon>Pasteurellaceae</taxon>
        <taxon>Aggregatibacter</taxon>
    </lineage>
</organism>
<feature type="chain" id="PRO_5014247099" description="Chalcone isomerase domain-containing protein" evidence="2">
    <location>
        <begin position="20"/>
        <end position="201"/>
    </location>
</feature>
<dbReference type="KEGG" id="aact:ACT75_02350"/>
<reference evidence="4 7" key="2">
    <citation type="submission" date="2017-10" db="EMBL/GenBank/DDBJ databases">
        <title>Draft genome sequences of Aggregatibacter actinomycetemcomitans strains 310a and 310b.</title>
        <authorList>
            <person name="May A.C."/>
            <person name="Ohta H."/>
            <person name="Maeda H."/>
            <person name="Kokeguchi S."/>
            <person name="Cugini C."/>
        </authorList>
    </citation>
    <scope>NUCLEOTIDE SEQUENCE [LARGE SCALE GENOMIC DNA]</scope>
    <source>
        <strain evidence="4 7">310b</strain>
    </source>
</reference>
<evidence type="ECO:0000313" key="3">
    <source>
        <dbReference type="EMBL" id="AMQ93440.1"/>
    </source>
</evidence>
<dbReference type="RefSeq" id="WP_005541925.1">
    <property type="nucleotide sequence ID" value="NZ_CP012959.1"/>
</dbReference>
<dbReference type="SMR" id="A0A142FYG0"/>
<keyword evidence="2" id="KW-0732">Signal</keyword>
<feature type="region of interest" description="Disordered" evidence="1">
    <location>
        <begin position="160"/>
        <end position="201"/>
    </location>
</feature>
<dbReference type="Proteomes" id="UP000226080">
    <property type="component" value="Unassembled WGS sequence"/>
</dbReference>
<evidence type="ECO:0000256" key="1">
    <source>
        <dbReference type="SAM" id="MobiDB-lite"/>
    </source>
</evidence>
<reference evidence="5 8" key="3">
    <citation type="submission" date="2019-08" db="EMBL/GenBank/DDBJ databases">
        <title>Whole genome sequencing of Aggregatibacter actinomycetemcomitans cultured from blood stream infections in Denmark reveals a novel phylogenetic lineage expressing serotype a membrane O polysaccharide.</title>
        <authorList>
            <person name="Nedergaard S."/>
            <person name="Kobel C.M."/>
            <person name="Nielsen M.B."/>
            <person name="Moeller R.T."/>
            <person name="Jensen A.B."/>
            <person name="Noerskov-Lauritsen N."/>
        </authorList>
    </citation>
    <scope>NUCLEOTIDE SEQUENCE [LARGE SCALE GENOMIC DNA]</scope>
    <source>
        <strain evidence="5 8">PN_563</strain>
    </source>
</reference>
<proteinExistence type="predicted"/>
<evidence type="ECO:0000313" key="5">
    <source>
        <dbReference type="EMBL" id="TYA40060.1"/>
    </source>
</evidence>
<dbReference type="OrthoDB" id="8527419at2"/>
<dbReference type="EMBL" id="CP012959">
    <property type="protein sequence ID" value="AMQ93440.1"/>
    <property type="molecule type" value="Genomic_DNA"/>
</dbReference>
<dbReference type="AlphaFoldDB" id="A0A142FYG0"/>
<dbReference type="Proteomes" id="UP000072236">
    <property type="component" value="Chromosome"/>
</dbReference>
<dbReference type="EMBL" id="VSED01000001">
    <property type="protein sequence ID" value="TYA40060.1"/>
    <property type="molecule type" value="Genomic_DNA"/>
</dbReference>
<keyword evidence="7" id="KW-1185">Reference proteome</keyword>
<sequence>MKLKSLLFILTLFPTALSAHWLNVGNADYNWGPFLVYTIELETENGAYEANQLPFMLSFKYEKPIEGKNFAISLAKEMEHLNVDKAQGDLWLKQMQQLFPDFSPNDILRFVALPEKSYFILNDTILDHEFEPQFAQALISIWLSPNSNFIQLQPQLLGKEKNANSPEKFKRTPEVDPLGEDDASPQLPPNFQFQDQDPEFG</sequence>
<feature type="compositionally biased region" description="Basic and acidic residues" evidence="1">
    <location>
        <begin position="160"/>
        <end position="174"/>
    </location>
</feature>
<dbReference type="eggNOG" id="COG2268">
    <property type="taxonomic scope" value="Bacteria"/>
</dbReference>
<accession>A0A142FYG0</accession>
<evidence type="ECO:0000313" key="7">
    <source>
        <dbReference type="Proteomes" id="UP000226080"/>
    </source>
</evidence>